<evidence type="ECO:0000256" key="1">
    <source>
        <dbReference type="SAM" id="MobiDB-lite"/>
    </source>
</evidence>
<feature type="compositionally biased region" description="Polar residues" evidence="1">
    <location>
        <begin position="78"/>
        <end position="105"/>
    </location>
</feature>
<evidence type="ECO:0000313" key="3">
    <source>
        <dbReference type="Proteomes" id="UP000326289"/>
    </source>
</evidence>
<dbReference type="EMBL" id="ML732764">
    <property type="protein sequence ID" value="KAB8279401.1"/>
    <property type="molecule type" value="Genomic_DNA"/>
</dbReference>
<keyword evidence="3" id="KW-1185">Reference proteome</keyword>
<accession>A0A5N6JKH2</accession>
<evidence type="ECO:0000313" key="2">
    <source>
        <dbReference type="EMBL" id="KAB8279401.1"/>
    </source>
</evidence>
<reference evidence="2 3" key="1">
    <citation type="submission" date="2019-04" db="EMBL/GenBank/DDBJ databases">
        <title>Fungal friends and foes A comparative genomics study of 23 Aspergillus species from section Flavi.</title>
        <authorList>
            <consortium name="DOE Joint Genome Institute"/>
            <person name="Kjaerbolling I."/>
            <person name="Vesth T.C."/>
            <person name="Frisvad J.C."/>
            <person name="Nybo J.L."/>
            <person name="Theobald S."/>
            <person name="Kildgaard S."/>
            <person name="Petersen T.I."/>
            <person name="Kuo A."/>
            <person name="Sato A."/>
            <person name="Lyhne E.K."/>
            <person name="Kogle M.E."/>
            <person name="Wiebenga A."/>
            <person name="Kun R.S."/>
            <person name="Lubbers R.J."/>
            <person name="Makela M.R."/>
            <person name="Barry K."/>
            <person name="Chovatia M."/>
            <person name="Clum A."/>
            <person name="Daum C."/>
            <person name="Haridas S."/>
            <person name="He G."/>
            <person name="LaButti K."/>
            <person name="Lipzen A."/>
            <person name="Mondo S."/>
            <person name="Pangilinan J."/>
            <person name="Riley R."/>
            <person name="Salamov A."/>
            <person name="Simmons B.A."/>
            <person name="Magnuson J.K."/>
            <person name="Henrissat B."/>
            <person name="Mortensen U.H."/>
            <person name="Larsen T.O."/>
            <person name="De vries R.P."/>
            <person name="Grigoriev I.V."/>
            <person name="Machida M."/>
            <person name="Baker S.E."/>
            <person name="Andersen M.R."/>
        </authorList>
    </citation>
    <scope>NUCLEOTIDE SEQUENCE [LARGE SCALE GENOMIC DNA]</scope>
    <source>
        <strain evidence="2 3">CBS 117635</strain>
    </source>
</reference>
<feature type="region of interest" description="Disordered" evidence="1">
    <location>
        <begin position="62"/>
        <end position="114"/>
    </location>
</feature>
<protein>
    <submittedName>
        <fullName evidence="2">Uncharacterized protein</fullName>
    </submittedName>
</protein>
<organism evidence="2 3">
    <name type="scientific">Aspergillus minisclerotigenes</name>
    <dbReference type="NCBI Taxonomy" id="656917"/>
    <lineage>
        <taxon>Eukaryota</taxon>
        <taxon>Fungi</taxon>
        <taxon>Dikarya</taxon>
        <taxon>Ascomycota</taxon>
        <taxon>Pezizomycotina</taxon>
        <taxon>Eurotiomycetes</taxon>
        <taxon>Eurotiomycetidae</taxon>
        <taxon>Eurotiales</taxon>
        <taxon>Aspergillaceae</taxon>
        <taxon>Aspergillus</taxon>
        <taxon>Aspergillus subgen. Circumdati</taxon>
    </lineage>
</organism>
<name>A0A5N6JKH2_9EURO</name>
<dbReference type="Proteomes" id="UP000326289">
    <property type="component" value="Unassembled WGS sequence"/>
</dbReference>
<proteinExistence type="predicted"/>
<gene>
    <name evidence="2" type="ORF">BDV30DRAFT_201521</name>
</gene>
<sequence length="169" mass="19258">MFHFLPHRAHKPHNPGEVKPCSIANHQTLKPHLHASYNTNSIYTLTKPLEPKIQMMKGAVNPATTQPTKHQPIPFNRYPTSKIRNQKTTSANSQLTTKSPSSNQRNPRHLTNPYPNFKLINPTSYPSADRLFHNSFRCPTEARDLAVRPPLREGVSGSEYRSLCRMPTR</sequence>
<dbReference type="AlphaFoldDB" id="A0A5N6JKH2"/>